<dbReference type="PANTHER" id="PTHR12978">
    <property type="entry name" value="HISTIDINE TRIAD HIT PROTEIN MEMBER"/>
    <property type="match status" value="1"/>
</dbReference>
<dbReference type="EMBL" id="NBNE01001456">
    <property type="protein sequence ID" value="OWZ13943.1"/>
    <property type="molecule type" value="Genomic_DNA"/>
</dbReference>
<comment type="caution">
    <text evidence="2">The sequence shown here is derived from an EMBL/GenBank/DDBJ whole genome shotgun (WGS) entry which is preliminary data.</text>
</comment>
<sequence length="135" mass="15736">MLRDFELVRLLKRTDTELSLLGNFKSDKEKKMAVLIIQTATMDTGALDQLLAEMSLHEILANDIYSTFQGDVSRNIKPYKVNLIYPATETHVWKHTDQDFHMVVETKATYQTITKPFIENIPVEKMEWVYNILDQ</sequence>
<dbReference type="Gene3D" id="3.30.428.10">
    <property type="entry name" value="HIT-like"/>
    <property type="match status" value="1"/>
</dbReference>
<dbReference type="GO" id="GO:0000340">
    <property type="term" value="F:RNA 7-methylguanosine cap binding"/>
    <property type="evidence" value="ECO:0007669"/>
    <property type="project" value="TreeGrafter"/>
</dbReference>
<name>A0A225W867_9STRA</name>
<evidence type="ECO:0000313" key="2">
    <source>
        <dbReference type="EMBL" id="OWZ13943.1"/>
    </source>
</evidence>
<dbReference type="Gene3D" id="3.30.200.40">
    <property type="entry name" value="Scavenger mRNA decapping enzyme, N-terminal domain"/>
    <property type="match status" value="1"/>
</dbReference>
<dbReference type="InterPro" id="IPR011145">
    <property type="entry name" value="Scavenger_mRNA_decap_enz_N"/>
</dbReference>
<comment type="similarity">
    <text evidence="1">Belongs to the HIT family.</text>
</comment>
<evidence type="ECO:0000256" key="1">
    <source>
        <dbReference type="ARBA" id="ARBA00010208"/>
    </source>
</evidence>
<protein>
    <submittedName>
        <fullName evidence="2">Scavenger mRNA-decapping enzyme DcpS</fullName>
    </submittedName>
</protein>
<dbReference type="FunFam" id="3.30.200.40:FF:000009">
    <property type="entry name" value="Uncharacterized protein"/>
    <property type="match status" value="1"/>
</dbReference>
<evidence type="ECO:0000313" key="3">
    <source>
        <dbReference type="Proteomes" id="UP000198211"/>
    </source>
</evidence>
<dbReference type="Pfam" id="PF05652">
    <property type="entry name" value="DcpS"/>
    <property type="match status" value="1"/>
</dbReference>
<accession>A0A225W867</accession>
<dbReference type="InterPro" id="IPR008594">
    <property type="entry name" value="DcpS/DCS2"/>
</dbReference>
<dbReference type="STRING" id="4795.A0A225W867"/>
<dbReference type="GO" id="GO:0016787">
    <property type="term" value="F:hydrolase activity"/>
    <property type="evidence" value="ECO:0007669"/>
    <property type="project" value="InterPro"/>
</dbReference>
<dbReference type="GO" id="GO:0000932">
    <property type="term" value="C:P-body"/>
    <property type="evidence" value="ECO:0007669"/>
    <property type="project" value="TreeGrafter"/>
</dbReference>
<dbReference type="Proteomes" id="UP000198211">
    <property type="component" value="Unassembled WGS sequence"/>
</dbReference>
<reference evidence="3" key="1">
    <citation type="submission" date="2017-03" db="EMBL/GenBank/DDBJ databases">
        <title>Phytopthora megakarya and P. palmivora, two closely related causual agents of cacao black pod achieved similar genome size and gene model numbers by different mechanisms.</title>
        <authorList>
            <person name="Ali S."/>
            <person name="Shao J."/>
            <person name="Larry D.J."/>
            <person name="Kronmiller B."/>
            <person name="Shen D."/>
            <person name="Strem M.D."/>
            <person name="Melnick R.L."/>
            <person name="Guiltinan M.J."/>
            <person name="Tyler B.M."/>
            <person name="Meinhardt L.W."/>
            <person name="Bailey B.A."/>
        </authorList>
    </citation>
    <scope>NUCLEOTIDE SEQUENCE [LARGE SCALE GENOMIC DNA]</scope>
    <source>
        <strain evidence="3">zdho120</strain>
    </source>
</reference>
<dbReference type="PANTHER" id="PTHR12978:SF0">
    <property type="entry name" value="M7GPPPX DIPHOSPHATASE"/>
    <property type="match status" value="1"/>
</dbReference>
<dbReference type="InterPro" id="IPR036265">
    <property type="entry name" value="HIT-like_sf"/>
</dbReference>
<gene>
    <name evidence="2" type="ORF">PHMEG_00012657</name>
</gene>
<keyword evidence="3" id="KW-1185">Reference proteome</keyword>
<dbReference type="GO" id="GO:0000290">
    <property type="term" value="P:deadenylation-dependent decapping of nuclear-transcribed mRNA"/>
    <property type="evidence" value="ECO:0007669"/>
    <property type="project" value="InterPro"/>
</dbReference>
<dbReference type="GO" id="GO:0005634">
    <property type="term" value="C:nucleus"/>
    <property type="evidence" value="ECO:0007669"/>
    <property type="project" value="TreeGrafter"/>
</dbReference>
<dbReference type="OrthoDB" id="10264956at2759"/>
<dbReference type="SUPFAM" id="SSF102860">
    <property type="entry name" value="mRNA decapping enzyme DcpS N-terminal domain"/>
    <property type="match status" value="1"/>
</dbReference>
<proteinExistence type="inferred from homology"/>
<organism evidence="2 3">
    <name type="scientific">Phytophthora megakarya</name>
    <dbReference type="NCBI Taxonomy" id="4795"/>
    <lineage>
        <taxon>Eukaryota</taxon>
        <taxon>Sar</taxon>
        <taxon>Stramenopiles</taxon>
        <taxon>Oomycota</taxon>
        <taxon>Peronosporomycetes</taxon>
        <taxon>Peronosporales</taxon>
        <taxon>Peronosporaceae</taxon>
        <taxon>Phytophthora</taxon>
    </lineage>
</organism>
<dbReference type="AlphaFoldDB" id="A0A225W867"/>